<evidence type="ECO:0000256" key="6">
    <source>
        <dbReference type="ARBA" id="ARBA00022741"/>
    </source>
</evidence>
<evidence type="ECO:0000256" key="8">
    <source>
        <dbReference type="ARBA" id="ARBA00023012"/>
    </source>
</evidence>
<dbReference type="InterPro" id="IPR025944">
    <property type="entry name" value="Sigma_54_int_dom_CS"/>
</dbReference>
<keyword evidence="11" id="KW-0010">Activator</keyword>
<evidence type="ECO:0000256" key="13">
    <source>
        <dbReference type="ARBA" id="ARBA00029881"/>
    </source>
</evidence>
<evidence type="ECO:0000256" key="3">
    <source>
        <dbReference type="ARBA" id="ARBA00022490"/>
    </source>
</evidence>
<evidence type="ECO:0000256" key="10">
    <source>
        <dbReference type="ARBA" id="ARBA00023125"/>
    </source>
</evidence>
<proteinExistence type="predicted"/>
<evidence type="ECO:0000256" key="4">
    <source>
        <dbReference type="ARBA" id="ARBA00022491"/>
    </source>
</evidence>
<comment type="caution">
    <text evidence="19">The sequence shown here is derived from an EMBL/GenBank/DDBJ whole genome shotgun (WGS) entry which is preliminary data.</text>
</comment>
<dbReference type="EMBL" id="JBEPSM010000001">
    <property type="protein sequence ID" value="MET4634554.1"/>
    <property type="molecule type" value="Genomic_DNA"/>
</dbReference>
<organism evidence="19 20">
    <name type="scientific">Kaistia defluvii</name>
    <dbReference type="NCBI Taxonomy" id="410841"/>
    <lineage>
        <taxon>Bacteria</taxon>
        <taxon>Pseudomonadati</taxon>
        <taxon>Pseudomonadota</taxon>
        <taxon>Alphaproteobacteria</taxon>
        <taxon>Hyphomicrobiales</taxon>
        <taxon>Kaistiaceae</taxon>
        <taxon>Kaistia</taxon>
    </lineage>
</organism>
<dbReference type="Pfam" id="PF00072">
    <property type="entry name" value="Response_reg"/>
    <property type="match status" value="1"/>
</dbReference>
<evidence type="ECO:0000313" key="20">
    <source>
        <dbReference type="Proteomes" id="UP001549321"/>
    </source>
</evidence>
<dbReference type="Gene3D" id="1.10.8.60">
    <property type="match status" value="1"/>
</dbReference>
<evidence type="ECO:0000256" key="11">
    <source>
        <dbReference type="ARBA" id="ARBA00023159"/>
    </source>
</evidence>
<evidence type="ECO:0000256" key="1">
    <source>
        <dbReference type="ARBA" id="ARBA00004496"/>
    </source>
</evidence>
<dbReference type="InterPro" id="IPR001789">
    <property type="entry name" value="Sig_transdc_resp-reg_receiver"/>
</dbReference>
<evidence type="ECO:0000256" key="7">
    <source>
        <dbReference type="ARBA" id="ARBA00022840"/>
    </source>
</evidence>
<dbReference type="InterPro" id="IPR009057">
    <property type="entry name" value="Homeodomain-like_sf"/>
</dbReference>
<dbReference type="PANTHER" id="PTHR32071">
    <property type="entry name" value="TRANSCRIPTIONAL REGULATORY PROTEIN"/>
    <property type="match status" value="1"/>
</dbReference>
<evidence type="ECO:0000259" key="18">
    <source>
        <dbReference type="PROSITE" id="PS50110"/>
    </source>
</evidence>
<dbReference type="InterPro" id="IPR058031">
    <property type="entry name" value="AAA_lid_NorR"/>
</dbReference>
<keyword evidence="6" id="KW-0547">Nucleotide-binding</keyword>
<dbReference type="Pfam" id="PF25601">
    <property type="entry name" value="AAA_lid_14"/>
    <property type="match status" value="1"/>
</dbReference>
<dbReference type="SUPFAM" id="SSF52172">
    <property type="entry name" value="CheY-like"/>
    <property type="match status" value="1"/>
</dbReference>
<dbReference type="InterPro" id="IPR011006">
    <property type="entry name" value="CheY-like_superfamily"/>
</dbReference>
<dbReference type="Gene3D" id="3.40.50.300">
    <property type="entry name" value="P-loop containing nucleotide triphosphate hydrolases"/>
    <property type="match status" value="1"/>
</dbReference>
<dbReference type="Pfam" id="PF02954">
    <property type="entry name" value="HTH_8"/>
    <property type="match status" value="1"/>
</dbReference>
<dbReference type="Gene3D" id="1.10.10.60">
    <property type="entry name" value="Homeodomain-like"/>
    <property type="match status" value="1"/>
</dbReference>
<dbReference type="InterPro" id="IPR027417">
    <property type="entry name" value="P-loop_NTPase"/>
</dbReference>
<dbReference type="SUPFAM" id="SSF52540">
    <property type="entry name" value="P-loop containing nucleoside triphosphate hydrolases"/>
    <property type="match status" value="1"/>
</dbReference>
<dbReference type="SMART" id="SM00448">
    <property type="entry name" value="REC"/>
    <property type="match status" value="1"/>
</dbReference>
<comment type="function">
    <text evidence="15">Member of the two-component regulatory system NtrB/NtrC, which controls expression of the nitrogen-regulated (ntr) genes in response to nitrogen limitation. Phosphorylated NtrC binds directly to DNA and stimulates the formation of open promoter-sigma54-RNA polymerase complexes.</text>
</comment>
<evidence type="ECO:0000256" key="5">
    <source>
        <dbReference type="ARBA" id="ARBA00022553"/>
    </source>
</evidence>
<keyword evidence="4" id="KW-0678">Repressor</keyword>
<dbReference type="Pfam" id="PF00158">
    <property type="entry name" value="Sigma54_activat"/>
    <property type="match status" value="1"/>
</dbReference>
<keyword evidence="9" id="KW-0805">Transcription regulation</keyword>
<dbReference type="PANTHER" id="PTHR32071:SF95">
    <property type="entry name" value="DNA-BINDING TRANSCRIPTIONAL REGULATOR NTRC"/>
    <property type="match status" value="1"/>
</dbReference>
<dbReference type="InterPro" id="IPR002078">
    <property type="entry name" value="Sigma_54_int"/>
</dbReference>
<accession>A0ABV2QZU6</accession>
<evidence type="ECO:0000256" key="2">
    <source>
        <dbReference type="ARBA" id="ARBA00019059"/>
    </source>
</evidence>
<dbReference type="RefSeq" id="WP_354551322.1">
    <property type="nucleotide sequence ID" value="NZ_JBEPSM010000001.1"/>
</dbReference>
<dbReference type="PROSITE" id="PS50110">
    <property type="entry name" value="RESPONSE_REGULATORY"/>
    <property type="match status" value="1"/>
</dbReference>
<dbReference type="Gene3D" id="3.40.50.2300">
    <property type="match status" value="1"/>
</dbReference>
<dbReference type="PROSITE" id="PS00688">
    <property type="entry name" value="SIGMA54_INTERACT_3"/>
    <property type="match status" value="1"/>
</dbReference>
<keyword evidence="8" id="KW-0902">Two-component regulatory system</keyword>
<evidence type="ECO:0000256" key="14">
    <source>
        <dbReference type="ARBA" id="ARBA00031910"/>
    </source>
</evidence>
<feature type="domain" description="Response regulatory" evidence="18">
    <location>
        <begin position="4"/>
        <end position="121"/>
    </location>
</feature>
<evidence type="ECO:0000256" key="15">
    <source>
        <dbReference type="ARBA" id="ARBA00043886"/>
    </source>
</evidence>
<dbReference type="Proteomes" id="UP001549321">
    <property type="component" value="Unassembled WGS sequence"/>
</dbReference>
<dbReference type="CDD" id="cd00009">
    <property type="entry name" value="AAA"/>
    <property type="match status" value="1"/>
</dbReference>
<keyword evidence="20" id="KW-1185">Reference proteome</keyword>
<name>A0ABV2QZU6_9HYPH</name>
<feature type="modified residue" description="4-aspartylphosphate" evidence="16">
    <location>
        <position position="56"/>
    </location>
</feature>
<evidence type="ECO:0000256" key="12">
    <source>
        <dbReference type="ARBA" id="ARBA00023163"/>
    </source>
</evidence>
<protein>
    <recommendedName>
        <fullName evidence="2">DNA-binding transcriptional regulator NtrC</fullName>
    </recommendedName>
    <alternativeName>
        <fullName evidence="13">Nitrogen regulation protein NR(I)</fullName>
    </alternativeName>
    <alternativeName>
        <fullName evidence="14">Nitrogen regulator I</fullName>
    </alternativeName>
</protein>
<evidence type="ECO:0000256" key="9">
    <source>
        <dbReference type="ARBA" id="ARBA00023015"/>
    </source>
</evidence>
<dbReference type="GO" id="GO:0003677">
    <property type="term" value="F:DNA binding"/>
    <property type="evidence" value="ECO:0007669"/>
    <property type="project" value="UniProtKB-KW"/>
</dbReference>
<evidence type="ECO:0000256" key="16">
    <source>
        <dbReference type="PROSITE-ProRule" id="PRU00169"/>
    </source>
</evidence>
<reference evidence="19 20" key="1">
    <citation type="submission" date="2024-06" db="EMBL/GenBank/DDBJ databases">
        <title>Sorghum-associated microbial communities from plants grown in Nebraska, USA.</title>
        <authorList>
            <person name="Schachtman D."/>
        </authorList>
    </citation>
    <scope>NUCLEOTIDE SEQUENCE [LARGE SCALE GENOMIC DNA]</scope>
    <source>
        <strain evidence="19 20">3207</strain>
    </source>
</reference>
<sequence length="499" mass="53418">MPAQILIVDDDPAQRRLLEAAAVALGLEVVVLSDGRAALERLAAPDGGRFDAMILDLVLPELDGIGVLERLSRTGRTLPVIVQVAQGGTDQAASAIRAGATDFLVTPTSPERIEVSIRNALRLGALEKEQARSRRAAGDTLTFDDLVTTSPAMARVVQLGLRAAGSPMPILLEGESGTGRERIARAIHGSGDRKSKPFVAVSCGMLAPGLLDATLFGLQTGPAARHPGKLQQAQGGTLFLYGIGDLPLDVQARLLRALQEGEIEPVGAKRPLRIDIRLIAATDHDLIDRIRQGLFREDLYYRLNVFPIRVPPLRDRREDIPDLVQQFAARFASEQGKRSLRGIAPEALDLLRSQAWPGNVRQLENAVFRAVALADGPMLTPADFPQIASRHEAIPSAPVAIESNAVIPFDRPRLSDAPPTALAPQGDATIAAVDAGGDVRPLAEIEAEVIRLALDRYRGRMATVARKLGIGRSTLYRKLKELGIAETGEKSGAGKIAAE</sequence>
<dbReference type="PRINTS" id="PR01590">
    <property type="entry name" value="HTHFIS"/>
</dbReference>
<evidence type="ECO:0000313" key="19">
    <source>
        <dbReference type="EMBL" id="MET4634554.1"/>
    </source>
</evidence>
<comment type="subcellular location">
    <subcellularLocation>
        <location evidence="1">Cytoplasm</location>
    </subcellularLocation>
</comment>
<gene>
    <name evidence="19" type="ORF">ABIE08_002467</name>
</gene>
<dbReference type="InterPro" id="IPR002197">
    <property type="entry name" value="HTH_Fis"/>
</dbReference>
<keyword evidence="7" id="KW-0067">ATP-binding</keyword>
<keyword evidence="3" id="KW-0963">Cytoplasm</keyword>
<feature type="domain" description="Sigma-54 factor interaction" evidence="17">
    <location>
        <begin position="146"/>
        <end position="372"/>
    </location>
</feature>
<evidence type="ECO:0000259" key="17">
    <source>
        <dbReference type="PROSITE" id="PS50045"/>
    </source>
</evidence>
<keyword evidence="12" id="KW-0804">Transcription</keyword>
<dbReference type="SUPFAM" id="SSF46689">
    <property type="entry name" value="Homeodomain-like"/>
    <property type="match status" value="1"/>
</dbReference>
<keyword evidence="10 19" id="KW-0238">DNA-binding</keyword>
<dbReference type="PROSITE" id="PS50045">
    <property type="entry name" value="SIGMA54_INTERACT_4"/>
    <property type="match status" value="1"/>
</dbReference>
<keyword evidence="5 16" id="KW-0597">Phosphoprotein</keyword>